<sequence>MYKINDLIVYGKTGVCKIMDITVPENISLDRDQLYYVLQPLYQDYLIYIPVNTKMFMRPIISAEEAEHLIEMIPTMQAEAYYNDRIQALSQHYADIIEAYNCEDLIELTMSIYAKEQVFKQQKRKLGQIDQKFMKQAKELLFGEIAVALDMPRDEVQEYIASKIAVGNKEQEQER</sequence>
<dbReference type="InterPro" id="IPR042215">
    <property type="entry name" value="CarD-like_C"/>
</dbReference>
<protein>
    <submittedName>
        <fullName evidence="2">CarD-like/TRCF domain protein</fullName>
    </submittedName>
</protein>
<comment type="caution">
    <text evidence="2">The sequence shown here is derived from an EMBL/GenBank/DDBJ whole genome shotgun (WGS) entry which is preliminary data.</text>
</comment>
<dbReference type="InterPro" id="IPR036101">
    <property type="entry name" value="CarD-like/TRCF_RID_sf"/>
</dbReference>
<evidence type="ECO:0000313" key="2">
    <source>
        <dbReference type="EMBL" id="KAF1083917.1"/>
    </source>
</evidence>
<dbReference type="InterPro" id="IPR003711">
    <property type="entry name" value="CarD-like/TRCF_RID"/>
</dbReference>
<dbReference type="Proteomes" id="UP000798488">
    <property type="component" value="Unassembled WGS sequence"/>
</dbReference>
<feature type="domain" description="CarD-like/TRCF RNAP-interacting" evidence="1">
    <location>
        <begin position="2"/>
        <end position="60"/>
    </location>
</feature>
<dbReference type="OrthoDB" id="9786074at2"/>
<proteinExistence type="predicted"/>
<keyword evidence="3" id="KW-1185">Reference proteome</keyword>
<dbReference type="Pfam" id="PF02559">
    <property type="entry name" value="CarD_TRCF_RID"/>
    <property type="match status" value="1"/>
</dbReference>
<organism evidence="2 3">
    <name type="scientific">Sporotomaculum syntrophicum</name>
    <dbReference type="NCBI Taxonomy" id="182264"/>
    <lineage>
        <taxon>Bacteria</taxon>
        <taxon>Bacillati</taxon>
        <taxon>Bacillota</taxon>
        <taxon>Clostridia</taxon>
        <taxon>Eubacteriales</taxon>
        <taxon>Desulfallaceae</taxon>
        <taxon>Sporotomaculum</taxon>
    </lineage>
</organism>
<reference evidence="2" key="1">
    <citation type="submission" date="2016-02" db="EMBL/GenBank/DDBJ databases">
        <title>Draft Genome Sequence of Sporotomaculum syntrophicum Strain FB, a Syntrophic Benzoate Degrader.</title>
        <authorList>
            <person name="Nobu M.K."/>
            <person name="Narihiro T."/>
            <person name="Qiu Y.-L."/>
            <person name="Ohashi A."/>
            <person name="Liu W.-T."/>
            <person name="Yuji S."/>
        </authorList>
    </citation>
    <scope>NUCLEOTIDE SEQUENCE</scope>
    <source>
        <strain evidence="2">FB</strain>
    </source>
</reference>
<dbReference type="AlphaFoldDB" id="A0A9D2WNW0"/>
<evidence type="ECO:0000259" key="1">
    <source>
        <dbReference type="Pfam" id="PF02559"/>
    </source>
</evidence>
<dbReference type="Gene3D" id="2.40.10.170">
    <property type="match status" value="1"/>
</dbReference>
<name>A0A9D2WNW0_9FIRM</name>
<accession>A0A9D2WNW0</accession>
<dbReference type="SUPFAM" id="SSF141259">
    <property type="entry name" value="CarD-like"/>
    <property type="match status" value="1"/>
</dbReference>
<gene>
    <name evidence="2" type="ORF">SPSYN_02829</name>
</gene>
<evidence type="ECO:0000313" key="3">
    <source>
        <dbReference type="Proteomes" id="UP000798488"/>
    </source>
</evidence>
<dbReference type="Gene3D" id="1.20.58.1290">
    <property type="entry name" value="CarD-like, C-terminal domain"/>
    <property type="match status" value="1"/>
</dbReference>
<dbReference type="EMBL" id="LSRS01000008">
    <property type="protein sequence ID" value="KAF1083917.1"/>
    <property type="molecule type" value="Genomic_DNA"/>
</dbReference>
<dbReference type="RefSeq" id="WP_161823107.1">
    <property type="nucleotide sequence ID" value="NZ_LSRS01000008.1"/>
</dbReference>